<dbReference type="AlphaFoldDB" id="A0A448WBL9"/>
<comment type="caution">
    <text evidence="2">The sequence shown here is derived from an EMBL/GenBank/DDBJ whole genome shotgun (WGS) entry which is preliminary data.</text>
</comment>
<keyword evidence="3" id="KW-1185">Reference proteome</keyword>
<dbReference type="Proteomes" id="UP000784294">
    <property type="component" value="Unassembled WGS sequence"/>
</dbReference>
<dbReference type="EMBL" id="CAAALY010002486">
    <property type="protein sequence ID" value="VEL07794.1"/>
    <property type="molecule type" value="Genomic_DNA"/>
</dbReference>
<gene>
    <name evidence="2" type="ORF">PXEA_LOCUS1234</name>
</gene>
<evidence type="ECO:0000313" key="2">
    <source>
        <dbReference type="EMBL" id="VEL07794.1"/>
    </source>
</evidence>
<evidence type="ECO:0000256" key="1">
    <source>
        <dbReference type="SAM" id="MobiDB-lite"/>
    </source>
</evidence>
<organism evidence="2 3">
    <name type="scientific">Protopolystoma xenopodis</name>
    <dbReference type="NCBI Taxonomy" id="117903"/>
    <lineage>
        <taxon>Eukaryota</taxon>
        <taxon>Metazoa</taxon>
        <taxon>Spiralia</taxon>
        <taxon>Lophotrochozoa</taxon>
        <taxon>Platyhelminthes</taxon>
        <taxon>Monogenea</taxon>
        <taxon>Polyopisthocotylea</taxon>
        <taxon>Polystomatidea</taxon>
        <taxon>Polystomatidae</taxon>
        <taxon>Protopolystoma</taxon>
    </lineage>
</organism>
<proteinExistence type="predicted"/>
<feature type="region of interest" description="Disordered" evidence="1">
    <location>
        <begin position="289"/>
        <end position="348"/>
    </location>
</feature>
<feature type="compositionally biased region" description="Basic and acidic residues" evidence="1">
    <location>
        <begin position="290"/>
        <end position="305"/>
    </location>
</feature>
<reference evidence="2" key="1">
    <citation type="submission" date="2018-11" db="EMBL/GenBank/DDBJ databases">
        <authorList>
            <consortium name="Pathogen Informatics"/>
        </authorList>
    </citation>
    <scope>NUCLEOTIDE SEQUENCE</scope>
</reference>
<sequence length="348" mass="37519">MASEAYSRLYLSGSSVDGELCPGESTSAEPRIMVSQADGHSLSRYSRLSRSPDRLSRIMSKRRTSGATTSLLAVSNAPLNDTGLGIEWLGGFSPKSAATLSNISPTAATSSAIVTVGRRRAGSRWGRGRDDTRDDGASLRSGTPFDCLHGQITHSNVNAGSGTAPNSLILGNSSLSGSRNSLARTTTANSVSVGQGNWRKLMRMSDEFSWNMRLLVGQERLISMALLQVTTWLRQARQVAGMTGLLIIPSKSYDGRDHSYAVDKACANIRSNTQREDGIQVSVTQMQELAAERRPTETSERKTLARPESTNTMGRNKSPQNNTGQSTSASQHARRYRKNESIAVDSSS</sequence>
<feature type="compositionally biased region" description="Polar residues" evidence="1">
    <location>
        <begin position="308"/>
        <end position="331"/>
    </location>
</feature>
<protein>
    <submittedName>
        <fullName evidence="2">Uncharacterized protein</fullName>
    </submittedName>
</protein>
<evidence type="ECO:0000313" key="3">
    <source>
        <dbReference type="Proteomes" id="UP000784294"/>
    </source>
</evidence>
<dbReference type="OrthoDB" id="269822at2759"/>
<name>A0A448WBL9_9PLAT</name>
<accession>A0A448WBL9</accession>